<comment type="caution">
    <text evidence="2">The sequence shown here is derived from an EMBL/GenBank/DDBJ whole genome shotgun (WGS) entry which is preliminary data.</text>
</comment>
<dbReference type="AlphaFoldDB" id="A0A0S8GD82"/>
<feature type="transmembrane region" description="Helical" evidence="1">
    <location>
        <begin position="364"/>
        <end position="391"/>
    </location>
</feature>
<evidence type="ECO:0000313" key="3">
    <source>
        <dbReference type="Proteomes" id="UP000051717"/>
    </source>
</evidence>
<proteinExistence type="predicted"/>
<name>A0A0S8GD82_UNCT6</name>
<gene>
    <name evidence="2" type="ORF">AMJ82_03170</name>
</gene>
<feature type="transmembrane region" description="Helical" evidence="1">
    <location>
        <begin position="69"/>
        <end position="94"/>
    </location>
</feature>
<feature type="transmembrane region" description="Helical" evidence="1">
    <location>
        <begin position="447"/>
        <end position="477"/>
    </location>
</feature>
<feature type="transmembrane region" description="Helical" evidence="1">
    <location>
        <begin position="529"/>
        <end position="553"/>
    </location>
</feature>
<keyword evidence="1" id="KW-1133">Transmembrane helix</keyword>
<feature type="transmembrane region" description="Helical" evidence="1">
    <location>
        <begin position="148"/>
        <end position="175"/>
    </location>
</feature>
<evidence type="ECO:0000313" key="2">
    <source>
        <dbReference type="EMBL" id="KPK70482.1"/>
    </source>
</evidence>
<sequence>MSEFLTLMRLAVSMAAKRIFDRRPRSVIQHISYVVVLSIFFSGAFFFFYRIFLYLYATPPVGPALVDRIFSAAFIVFLTMLFMSAVIASLSTFYRSEELEFLMSRPLEVNAIFMGKFVENTVYSSWATLLAGVPLVAAYGIASRAGWVFYPVAMVGLLLFVLIPGALGASCLLVLARFFPLLKRREIVLILGGLVVIGLFLFVRVVQPYGFSIAETEDIVRLEQYLSGLKGMSSPYLPSTWMVRVAVNARSGWFGESLYHILLLFSSAAMAIAIAAATASLVYYTGWTRSLESSSERRGSRPQRAASPGVVDRLCREVGSVLFDKDIRLFVRDPSQWAQAAILIVLLGVYVVSLRDARLHFYSIFWRTVIAFVNLAFTGYIMATLAIRFVFPAVSMESRTFWILRSSPLSAKRFLTEKFLLNGGISLVLVEILAICSNLLLGVEGLIIVISAIAVFFFAVSLTSVSIGLGTLFPMLGERNASKIASGPGGILAAIASLAYVALAVSILARPAYIYSMAKLLGRSLPLSTFGIFALLFLAINAVATTMPLTLAVRSLKFRDL</sequence>
<dbReference type="Pfam" id="PF16949">
    <property type="entry name" value="ABC_tran_2"/>
    <property type="match status" value="1"/>
</dbReference>
<feature type="transmembrane region" description="Helical" evidence="1">
    <location>
        <begin position="258"/>
        <end position="284"/>
    </location>
</feature>
<keyword evidence="1" id="KW-0812">Transmembrane</keyword>
<accession>A0A0S8GD82</accession>
<keyword evidence="1" id="KW-0472">Membrane</keyword>
<dbReference type="EMBL" id="LJUI01000015">
    <property type="protein sequence ID" value="KPK70482.1"/>
    <property type="molecule type" value="Genomic_DNA"/>
</dbReference>
<feature type="transmembrane region" description="Helical" evidence="1">
    <location>
        <begin position="187"/>
        <end position="206"/>
    </location>
</feature>
<protein>
    <submittedName>
        <fullName evidence="2">Uncharacterized protein</fullName>
    </submittedName>
</protein>
<feature type="transmembrane region" description="Helical" evidence="1">
    <location>
        <begin position="122"/>
        <end position="142"/>
    </location>
</feature>
<evidence type="ECO:0000256" key="1">
    <source>
        <dbReference type="SAM" id="Phobius"/>
    </source>
</evidence>
<feature type="transmembrane region" description="Helical" evidence="1">
    <location>
        <begin position="31"/>
        <end position="57"/>
    </location>
</feature>
<organism evidence="2 3">
    <name type="scientific">candidate division TA06 bacterium SM23_40</name>
    <dbReference type="NCBI Taxonomy" id="1703774"/>
    <lineage>
        <taxon>Bacteria</taxon>
        <taxon>Bacteria division TA06</taxon>
    </lineage>
</organism>
<dbReference type="InterPro" id="IPR031599">
    <property type="entry name" value="ABC_tran_2"/>
</dbReference>
<feature type="transmembrane region" description="Helical" evidence="1">
    <location>
        <begin position="335"/>
        <end position="352"/>
    </location>
</feature>
<feature type="transmembrane region" description="Helical" evidence="1">
    <location>
        <begin position="419"/>
        <end position="441"/>
    </location>
</feature>
<reference evidence="2 3" key="1">
    <citation type="journal article" date="2015" name="Microbiome">
        <title>Genomic resolution of linkages in carbon, nitrogen, and sulfur cycling among widespread estuary sediment bacteria.</title>
        <authorList>
            <person name="Baker B.J."/>
            <person name="Lazar C.S."/>
            <person name="Teske A.P."/>
            <person name="Dick G.J."/>
        </authorList>
    </citation>
    <scope>NUCLEOTIDE SEQUENCE [LARGE SCALE GENOMIC DNA]</scope>
    <source>
        <strain evidence="2">SM23_40</strain>
    </source>
</reference>
<dbReference type="Proteomes" id="UP000051717">
    <property type="component" value="Unassembled WGS sequence"/>
</dbReference>
<feature type="transmembrane region" description="Helical" evidence="1">
    <location>
        <begin position="489"/>
        <end position="509"/>
    </location>
</feature>